<sequence>MKKQIIEFNEREYNEKIKEINKVIEVVNKNIPILVTNGITPTIETLKEVTTNHKEFRKNKYIEELTKLSDSLGLPLEYIIDNSLSSTEWIYMQAKGKISYLHNIETLTYLYNWCFDNKYFDIVEGKAVLKSDYLDKVREVCTIYTDTTNQNETLLVVQEIAKQFSKLANINGIDIPYYLYLYNGEYKINGSLFKQIF</sequence>
<dbReference type="Proteomes" id="UP000286260">
    <property type="component" value="Unassembled WGS sequence"/>
</dbReference>
<dbReference type="RefSeq" id="WP_122204860.1">
    <property type="nucleotide sequence ID" value="NZ_QSII01000024.1"/>
</dbReference>
<name>A0A3R6FMD9_9BACT</name>
<organism evidence="1 2">
    <name type="scientific">Parabacteroides merdae</name>
    <dbReference type="NCBI Taxonomy" id="46503"/>
    <lineage>
        <taxon>Bacteria</taxon>
        <taxon>Pseudomonadati</taxon>
        <taxon>Bacteroidota</taxon>
        <taxon>Bacteroidia</taxon>
        <taxon>Bacteroidales</taxon>
        <taxon>Tannerellaceae</taxon>
        <taxon>Parabacteroides</taxon>
    </lineage>
</organism>
<dbReference type="AlphaFoldDB" id="A0A3R6FMD9"/>
<comment type="caution">
    <text evidence="1">The sequence shown here is derived from an EMBL/GenBank/DDBJ whole genome shotgun (WGS) entry which is preliminary data.</text>
</comment>
<gene>
    <name evidence="1" type="ORF">DW828_15785</name>
</gene>
<dbReference type="EMBL" id="QSII01000024">
    <property type="protein sequence ID" value="RHC81526.1"/>
    <property type="molecule type" value="Genomic_DNA"/>
</dbReference>
<evidence type="ECO:0000313" key="2">
    <source>
        <dbReference type="Proteomes" id="UP000286260"/>
    </source>
</evidence>
<accession>A0A3R6FMD9</accession>
<proteinExistence type="predicted"/>
<reference evidence="1 2" key="1">
    <citation type="submission" date="2018-08" db="EMBL/GenBank/DDBJ databases">
        <title>A genome reference for cultivated species of the human gut microbiota.</title>
        <authorList>
            <person name="Zou Y."/>
            <person name="Xue W."/>
            <person name="Luo G."/>
        </authorList>
    </citation>
    <scope>NUCLEOTIDE SEQUENCE [LARGE SCALE GENOMIC DNA]</scope>
    <source>
        <strain evidence="1 2">AM34-17</strain>
    </source>
</reference>
<evidence type="ECO:0000313" key="1">
    <source>
        <dbReference type="EMBL" id="RHC81526.1"/>
    </source>
</evidence>
<protein>
    <submittedName>
        <fullName evidence="1">Uncharacterized protein</fullName>
    </submittedName>
</protein>